<dbReference type="GO" id="GO:0016020">
    <property type="term" value="C:membrane"/>
    <property type="evidence" value="ECO:0007669"/>
    <property type="project" value="InterPro"/>
</dbReference>
<dbReference type="AlphaFoldDB" id="A0AAE3HJT8"/>
<gene>
    <name evidence="5" type="ORF">J2T55_000427</name>
</gene>
<proteinExistence type="inferred from homology"/>
<organism evidence="5 6">
    <name type="scientific">Methylohalomonas lacus</name>
    <dbReference type="NCBI Taxonomy" id="398773"/>
    <lineage>
        <taxon>Bacteria</taxon>
        <taxon>Pseudomonadati</taxon>
        <taxon>Pseudomonadota</taxon>
        <taxon>Gammaproteobacteria</taxon>
        <taxon>Methylohalomonadales</taxon>
        <taxon>Methylohalomonadaceae</taxon>
        <taxon>Methylohalomonas</taxon>
    </lineage>
</organism>
<comment type="caution">
    <text evidence="5">The sequence shown here is derived from an EMBL/GenBank/DDBJ whole genome shotgun (WGS) entry which is preliminary data.</text>
</comment>
<dbReference type="PANTHER" id="PTHR30035">
    <property type="entry name" value="LIPOPROTEIN VACJ-RELATED"/>
    <property type="match status" value="1"/>
</dbReference>
<dbReference type="PROSITE" id="PS51257">
    <property type="entry name" value="PROKAR_LIPOPROTEIN"/>
    <property type="match status" value="1"/>
</dbReference>
<sequence length="257" mass="28271">MNRRLPTTRMMRLLAGLGLLVLLAGCASSGDPRDPLEGFNRGVYQFNEGADEYVIHPIARGYKTVTPEIVDDGVTNFFGNLGEIVNFVNNLLQFKVEGSIMTVSRFMINTTIGIGGFFDVAGEAGIPRYKEDFGQTLGYWGVGSGPYVVLPLLGPSSVRDTGGLVADGFLNPIAYIDDDAWQYSLIALGFIDVKADMMRTRDLLSEAALDEYDFVKTAYFERRENQINDDAEGEGSMMYPGYDETFGQDDLDGAQDE</sequence>
<feature type="region of interest" description="Disordered" evidence="3">
    <location>
        <begin position="230"/>
        <end position="257"/>
    </location>
</feature>
<evidence type="ECO:0000256" key="3">
    <source>
        <dbReference type="SAM" id="MobiDB-lite"/>
    </source>
</evidence>
<evidence type="ECO:0000256" key="2">
    <source>
        <dbReference type="ARBA" id="ARBA00022729"/>
    </source>
</evidence>
<name>A0AAE3HJT8_9GAMM</name>
<keyword evidence="2 4" id="KW-0732">Signal</keyword>
<accession>A0AAE3HJT8</accession>
<dbReference type="EMBL" id="JANUCT010000002">
    <property type="protein sequence ID" value="MCS3902431.1"/>
    <property type="molecule type" value="Genomic_DNA"/>
</dbReference>
<dbReference type="InterPro" id="IPR007428">
    <property type="entry name" value="MlaA"/>
</dbReference>
<keyword evidence="6" id="KW-1185">Reference proteome</keyword>
<evidence type="ECO:0000256" key="4">
    <source>
        <dbReference type="SAM" id="SignalP"/>
    </source>
</evidence>
<feature type="signal peptide" evidence="4">
    <location>
        <begin position="1"/>
        <end position="29"/>
    </location>
</feature>
<evidence type="ECO:0000256" key="1">
    <source>
        <dbReference type="ARBA" id="ARBA00010634"/>
    </source>
</evidence>
<protein>
    <submittedName>
        <fullName evidence="5">Phospholipid-binding lipoprotein MlaA</fullName>
    </submittedName>
</protein>
<feature type="compositionally biased region" description="Acidic residues" evidence="3">
    <location>
        <begin position="246"/>
        <end position="257"/>
    </location>
</feature>
<dbReference type="GO" id="GO:0120010">
    <property type="term" value="P:intermembrane phospholipid transfer"/>
    <property type="evidence" value="ECO:0007669"/>
    <property type="project" value="TreeGrafter"/>
</dbReference>
<reference evidence="5" key="1">
    <citation type="submission" date="2022-08" db="EMBL/GenBank/DDBJ databases">
        <title>Genomic Encyclopedia of Type Strains, Phase III (KMG-III): the genomes of soil and plant-associated and newly described type strains.</title>
        <authorList>
            <person name="Whitman W."/>
        </authorList>
    </citation>
    <scope>NUCLEOTIDE SEQUENCE</scope>
    <source>
        <strain evidence="5">HMT 1</strain>
    </source>
</reference>
<evidence type="ECO:0000313" key="6">
    <source>
        <dbReference type="Proteomes" id="UP001204445"/>
    </source>
</evidence>
<dbReference type="Pfam" id="PF04333">
    <property type="entry name" value="MlaA"/>
    <property type="match status" value="1"/>
</dbReference>
<feature type="chain" id="PRO_5042018017" evidence="4">
    <location>
        <begin position="30"/>
        <end position="257"/>
    </location>
</feature>
<dbReference type="PANTHER" id="PTHR30035:SF3">
    <property type="entry name" value="INTERMEMBRANE PHOSPHOLIPID TRANSPORT SYSTEM LIPOPROTEIN MLAA"/>
    <property type="match status" value="1"/>
</dbReference>
<comment type="similarity">
    <text evidence="1">Belongs to the MlaA family.</text>
</comment>
<evidence type="ECO:0000313" key="5">
    <source>
        <dbReference type="EMBL" id="MCS3902431.1"/>
    </source>
</evidence>
<dbReference type="Proteomes" id="UP001204445">
    <property type="component" value="Unassembled WGS sequence"/>
</dbReference>
<dbReference type="PRINTS" id="PR01805">
    <property type="entry name" value="VACJLIPOPROT"/>
</dbReference>
<dbReference type="RefSeq" id="WP_259053951.1">
    <property type="nucleotide sequence ID" value="NZ_JANUCT010000002.1"/>
</dbReference>
<keyword evidence="5" id="KW-0449">Lipoprotein</keyword>